<dbReference type="InterPro" id="IPR002347">
    <property type="entry name" value="SDR_fam"/>
</dbReference>
<evidence type="ECO:0000313" key="3">
    <source>
        <dbReference type="EMBL" id="AUM13991.1"/>
    </source>
</evidence>
<dbReference type="GO" id="GO:0016491">
    <property type="term" value="F:oxidoreductase activity"/>
    <property type="evidence" value="ECO:0007669"/>
    <property type="project" value="UniProtKB-KW"/>
</dbReference>
<dbReference type="Proteomes" id="UP000235116">
    <property type="component" value="Chromosome"/>
</dbReference>
<dbReference type="InterPro" id="IPR036291">
    <property type="entry name" value="NAD(P)-bd_dom_sf"/>
</dbReference>
<dbReference type="KEGG" id="kak:Kalk_16825"/>
<dbReference type="SUPFAM" id="SSF51735">
    <property type="entry name" value="NAD(P)-binding Rossmann-fold domains"/>
    <property type="match status" value="1"/>
</dbReference>
<protein>
    <recommendedName>
        <fullName evidence="5">Pteridine reductase</fullName>
    </recommendedName>
</protein>
<dbReference type="NCBIfam" id="NF006598">
    <property type="entry name" value="PRK09135.1"/>
    <property type="match status" value="1"/>
</dbReference>
<evidence type="ECO:0000313" key="4">
    <source>
        <dbReference type="Proteomes" id="UP000235116"/>
    </source>
</evidence>
<reference evidence="4" key="1">
    <citation type="submission" date="2017-08" db="EMBL/GenBank/DDBJ databases">
        <title>Direct submision.</title>
        <authorList>
            <person name="Kim S.-J."/>
            <person name="Rhee S.-K."/>
        </authorList>
    </citation>
    <scope>NUCLEOTIDE SEQUENCE [LARGE SCALE GENOMIC DNA]</scope>
    <source>
        <strain evidence="4">GI5</strain>
    </source>
</reference>
<gene>
    <name evidence="3" type="ORF">Kalk_16825</name>
</gene>
<organism evidence="3 4">
    <name type="scientific">Ketobacter alkanivorans</name>
    <dbReference type="NCBI Taxonomy" id="1917421"/>
    <lineage>
        <taxon>Bacteria</taxon>
        <taxon>Pseudomonadati</taxon>
        <taxon>Pseudomonadota</taxon>
        <taxon>Gammaproteobacteria</taxon>
        <taxon>Pseudomonadales</taxon>
        <taxon>Ketobacteraceae</taxon>
        <taxon>Ketobacter</taxon>
    </lineage>
</organism>
<keyword evidence="4" id="KW-1185">Reference proteome</keyword>
<dbReference type="PROSITE" id="PS00061">
    <property type="entry name" value="ADH_SHORT"/>
    <property type="match status" value="1"/>
</dbReference>
<dbReference type="AlphaFoldDB" id="A0A2K9LPD2"/>
<dbReference type="PRINTS" id="PR00081">
    <property type="entry name" value="GDHRDH"/>
</dbReference>
<dbReference type="Pfam" id="PF13561">
    <property type="entry name" value="adh_short_C2"/>
    <property type="match status" value="1"/>
</dbReference>
<name>A0A2K9LPD2_9GAMM</name>
<evidence type="ECO:0008006" key="5">
    <source>
        <dbReference type="Google" id="ProtNLM"/>
    </source>
</evidence>
<dbReference type="PANTHER" id="PTHR43639:SF1">
    <property type="entry name" value="SHORT-CHAIN DEHYDROGENASE_REDUCTASE FAMILY PROTEIN"/>
    <property type="match status" value="1"/>
</dbReference>
<comment type="similarity">
    <text evidence="1">Belongs to the short-chain dehydrogenases/reductases (SDR) family.</text>
</comment>
<dbReference type="EMBL" id="CP022684">
    <property type="protein sequence ID" value="AUM13991.1"/>
    <property type="molecule type" value="Genomic_DNA"/>
</dbReference>
<accession>A0A2K9LPD2</accession>
<evidence type="ECO:0000256" key="2">
    <source>
        <dbReference type="ARBA" id="ARBA00023002"/>
    </source>
</evidence>
<sequence>MNDKKIALITGSAKRIGAYIAEYLHQQGYDIILHYRHSGAEAKALRDKLNHNRAHSCIALHADLADPSAWQQLTEQTRSWQHRLDLLINNASSFYPTALGQTTLQHWNDLFASNAQAPFFLTQQLAPLLKESKGSVVNIIDALASQANADFIPYSMAKTALQTLTRSMAKALAPDVRVNAISPGAMLWPEGEHNINEEQKRNILAGIPLQREGTELDIAKAVLFLAEDAPYITGQDIAVDGGRSL</sequence>
<dbReference type="RefSeq" id="WP_101895366.1">
    <property type="nucleotide sequence ID" value="NZ_CP022684.1"/>
</dbReference>
<evidence type="ECO:0000256" key="1">
    <source>
        <dbReference type="ARBA" id="ARBA00006484"/>
    </source>
</evidence>
<dbReference type="PANTHER" id="PTHR43639">
    <property type="entry name" value="OXIDOREDUCTASE, SHORT-CHAIN DEHYDROGENASE/REDUCTASE FAMILY (AFU_ORTHOLOGUE AFUA_5G02870)"/>
    <property type="match status" value="1"/>
</dbReference>
<dbReference type="OrthoDB" id="9793499at2"/>
<proteinExistence type="inferred from homology"/>
<dbReference type="InterPro" id="IPR020904">
    <property type="entry name" value="Sc_DH/Rdtase_CS"/>
</dbReference>
<keyword evidence="2" id="KW-0560">Oxidoreductase</keyword>
<dbReference type="PRINTS" id="PR00080">
    <property type="entry name" value="SDRFAMILY"/>
</dbReference>
<dbReference type="Gene3D" id="3.40.50.720">
    <property type="entry name" value="NAD(P)-binding Rossmann-like Domain"/>
    <property type="match status" value="1"/>
</dbReference>
<dbReference type="FunFam" id="3.40.50.720:FF:000084">
    <property type="entry name" value="Short-chain dehydrogenase reductase"/>
    <property type="match status" value="1"/>
</dbReference>